<feature type="compositionally biased region" description="Basic residues" evidence="6">
    <location>
        <begin position="886"/>
        <end position="896"/>
    </location>
</feature>
<feature type="compositionally biased region" description="Polar residues" evidence="6">
    <location>
        <begin position="395"/>
        <end position="412"/>
    </location>
</feature>
<feature type="compositionally biased region" description="Low complexity" evidence="6">
    <location>
        <begin position="156"/>
        <end position="165"/>
    </location>
</feature>
<protein>
    <recommendedName>
        <fullName evidence="7">RanBP2-type domain-containing protein</fullName>
    </recommendedName>
</protein>
<evidence type="ECO:0000256" key="1">
    <source>
        <dbReference type="ARBA" id="ARBA00022723"/>
    </source>
</evidence>
<feature type="compositionally biased region" description="Low complexity" evidence="6">
    <location>
        <begin position="1103"/>
        <end position="1120"/>
    </location>
</feature>
<dbReference type="SMART" id="SM00547">
    <property type="entry name" value="ZnF_RBZ"/>
    <property type="match status" value="1"/>
</dbReference>
<dbReference type="InterPro" id="IPR043153">
    <property type="entry name" value="DENN_C"/>
</dbReference>
<feature type="region of interest" description="Disordered" evidence="6">
    <location>
        <begin position="1753"/>
        <end position="1788"/>
    </location>
</feature>
<evidence type="ECO:0000313" key="9">
    <source>
        <dbReference type="Proteomes" id="UP001165060"/>
    </source>
</evidence>
<dbReference type="Gene3D" id="2.30.29.30">
    <property type="entry name" value="Pleckstrin-homology domain (PH domain)/Phosphotyrosine-binding domain (PTB)"/>
    <property type="match status" value="1"/>
</dbReference>
<feature type="compositionally biased region" description="Acidic residues" evidence="6">
    <location>
        <begin position="1615"/>
        <end position="1627"/>
    </location>
</feature>
<feature type="region of interest" description="Disordered" evidence="6">
    <location>
        <begin position="253"/>
        <end position="278"/>
    </location>
</feature>
<feature type="compositionally biased region" description="Acidic residues" evidence="6">
    <location>
        <begin position="1450"/>
        <end position="1500"/>
    </location>
</feature>
<name>A0ABQ6MQL0_9STRA</name>
<feature type="region of interest" description="Disordered" evidence="6">
    <location>
        <begin position="28"/>
        <end position="81"/>
    </location>
</feature>
<feature type="compositionally biased region" description="Basic and acidic residues" evidence="6">
    <location>
        <begin position="977"/>
        <end position="986"/>
    </location>
</feature>
<keyword evidence="2 4" id="KW-0863">Zinc-finger</keyword>
<feature type="compositionally biased region" description="Polar residues" evidence="6">
    <location>
        <begin position="166"/>
        <end position="189"/>
    </location>
</feature>
<evidence type="ECO:0000256" key="2">
    <source>
        <dbReference type="ARBA" id="ARBA00022771"/>
    </source>
</evidence>
<feature type="region of interest" description="Disordered" evidence="6">
    <location>
        <begin position="1408"/>
        <end position="1500"/>
    </location>
</feature>
<feature type="domain" description="RanBP2-type" evidence="7">
    <location>
        <begin position="1498"/>
        <end position="1527"/>
    </location>
</feature>
<dbReference type="Gene3D" id="4.10.1060.10">
    <property type="entry name" value="Zinc finger, RanBP2-type"/>
    <property type="match status" value="1"/>
</dbReference>
<feature type="region of interest" description="Disordered" evidence="6">
    <location>
        <begin position="713"/>
        <end position="732"/>
    </location>
</feature>
<keyword evidence="5" id="KW-0175">Coiled coil</keyword>
<feature type="region of interest" description="Disordered" evidence="6">
    <location>
        <begin position="96"/>
        <end position="135"/>
    </location>
</feature>
<feature type="region of interest" description="Disordered" evidence="6">
    <location>
        <begin position="812"/>
        <end position="840"/>
    </location>
</feature>
<feature type="region of interest" description="Disordered" evidence="6">
    <location>
        <begin position="156"/>
        <end position="194"/>
    </location>
</feature>
<evidence type="ECO:0000256" key="5">
    <source>
        <dbReference type="SAM" id="Coils"/>
    </source>
</evidence>
<feature type="compositionally biased region" description="Gly residues" evidence="6">
    <location>
        <begin position="954"/>
        <end position="963"/>
    </location>
</feature>
<accession>A0ABQ6MQL0</accession>
<dbReference type="Pfam" id="PF02141">
    <property type="entry name" value="DENN"/>
    <property type="match status" value="1"/>
</dbReference>
<proteinExistence type="predicted"/>
<dbReference type="EMBL" id="BRYB01003084">
    <property type="protein sequence ID" value="GMI30150.1"/>
    <property type="molecule type" value="Genomic_DNA"/>
</dbReference>
<feature type="compositionally biased region" description="Gly residues" evidence="6">
    <location>
        <begin position="1632"/>
        <end position="1644"/>
    </location>
</feature>
<dbReference type="InterPro" id="IPR051942">
    <property type="entry name" value="DENN_domain_containing_2"/>
</dbReference>
<dbReference type="SMART" id="SM00799">
    <property type="entry name" value="DENN"/>
    <property type="match status" value="1"/>
</dbReference>
<dbReference type="PROSITE" id="PS50199">
    <property type="entry name" value="ZF_RANBP2_2"/>
    <property type="match status" value="1"/>
</dbReference>
<evidence type="ECO:0000259" key="7">
    <source>
        <dbReference type="PROSITE" id="PS50199"/>
    </source>
</evidence>
<feature type="region of interest" description="Disordered" evidence="6">
    <location>
        <begin position="1103"/>
        <end position="1126"/>
    </location>
</feature>
<dbReference type="InterPro" id="IPR011993">
    <property type="entry name" value="PH-like_dom_sf"/>
</dbReference>
<dbReference type="PROSITE" id="PS01358">
    <property type="entry name" value="ZF_RANBP2_1"/>
    <property type="match status" value="1"/>
</dbReference>
<keyword evidence="9" id="KW-1185">Reference proteome</keyword>
<dbReference type="InterPro" id="IPR001876">
    <property type="entry name" value="Znf_RanBP2"/>
</dbReference>
<feature type="compositionally biased region" description="Basic residues" evidence="6">
    <location>
        <begin position="29"/>
        <end position="41"/>
    </location>
</feature>
<dbReference type="InterPro" id="IPR001194">
    <property type="entry name" value="cDENN_dom"/>
</dbReference>
<reference evidence="8 9" key="1">
    <citation type="journal article" date="2023" name="Commun. Biol.">
        <title>Genome analysis of Parmales, the sister group of diatoms, reveals the evolutionary specialization of diatoms from phago-mixotrophs to photoautotrophs.</title>
        <authorList>
            <person name="Ban H."/>
            <person name="Sato S."/>
            <person name="Yoshikawa S."/>
            <person name="Yamada K."/>
            <person name="Nakamura Y."/>
            <person name="Ichinomiya M."/>
            <person name="Sato N."/>
            <person name="Blanc-Mathieu R."/>
            <person name="Endo H."/>
            <person name="Kuwata A."/>
            <person name="Ogata H."/>
        </authorList>
    </citation>
    <scope>NUCLEOTIDE SEQUENCE [LARGE SCALE GENOMIC DNA]</scope>
</reference>
<organism evidence="8 9">
    <name type="scientific">Tetraparma gracilis</name>
    <dbReference type="NCBI Taxonomy" id="2962635"/>
    <lineage>
        <taxon>Eukaryota</taxon>
        <taxon>Sar</taxon>
        <taxon>Stramenopiles</taxon>
        <taxon>Ochrophyta</taxon>
        <taxon>Bolidophyceae</taxon>
        <taxon>Parmales</taxon>
        <taxon>Triparmaceae</taxon>
        <taxon>Tetraparma</taxon>
    </lineage>
</organism>
<evidence type="ECO:0000256" key="3">
    <source>
        <dbReference type="ARBA" id="ARBA00022833"/>
    </source>
</evidence>
<dbReference type="PANTHER" id="PTHR15288">
    <property type="entry name" value="DENN DOMAIN-CONTAINING PROTEIN 2"/>
    <property type="match status" value="1"/>
</dbReference>
<feature type="region of interest" description="Disordered" evidence="6">
    <location>
        <begin position="1607"/>
        <end position="1656"/>
    </location>
</feature>
<gene>
    <name evidence="8" type="ORF">TeGR_g4806</name>
</gene>
<sequence>MCSAAQYRAAQIQQQAAEESLKELEKLRKKEKTKTQIKNRRKLEIQSMSTQRPLDPRKHLLHLDPASSVPPDPGTPSGRTEYEKVHRKFSKLYGITNSEASDTPRSVSRHSSFGTVGTAANNTVSTPRDQSRSSQIALHRLSTVAIERTNSVAEAAADDSSAASSRHQTPFNSNLFPSSIPTPSLTAKSQDAPHPSLRTFEHCLVLGLPSSRVEQLAESGELSTPQPPEVLFSYPPDKPLALEALGDFAFPDGVSLKKVPPNQRRRTAEAPSRSAARGGSEALLLFDTTATDYDENLSNSDDSDLSDGDQYAPRIKTSTLYGALLGFSMVRTVAKKSMGGMKSTALQIEVPRAILFLSRNAFLPLHFPVLRHAARAWGECDESGGFVSPGAQAPQAPSSFNPKLLESNTSKTAGWFGRATREATKRMSSMNGGMPANIPTGSGSFANFDETPPPPPPKVATESSLGSTGSEGGNPFDEIPSFAPPPSPEAASSPSFKKGRGSLANVDASLSEFLRRYQELQIPHPDSAGNAPAKFWLYPEGSDGTESVVRFNPRRQPANGGDKKEIDSVPYILEWALPTLLKSLSLDNLLLALGCALTEMQVVFKCADITALSCCVVAVTSLLRPLKWACPVIVTLPSHLHIYLESPVPVVLGVTGLPPGHEPPGGQCIIDIEENKVELNEEELSRYHTLILPKLSALHHSLAPHVERLESEVGGLGSRGSNPFEASDEVSNAQPLTVSREVSPVFEVAGVAPSAQLLLSMRRFCALMQGHVEMLVSCAVELEDEKEKEKEKLEEDERKEVARKAVEMFEGGGQQAEAAADSGGRTTPSPPVLQSKDSAPVSMSKFNERNWWENKLGGEAGIAFMDRMMETQMYNAYAFDVKRMKRRKVRQQRRSTRGSVGSEDWDDVPEGMGQGPNPKTFRTRGSTTFADNFHSRNSLQVDFVGPPTVHKGEGAGSGKGGGGGRRKEPGGGGGGGGEKEDYERRYSSRALRKKSAAMGVGLGFDGGFKVGNESENIAQELTTKGIIVDLVEMMLRGTCAPQEPQDPQGEDTKQESTELGVEEPMWCNGRCEGSVSSPFCTMLCVKVWEERFLNSVTEQQHLEQQQQQQQQHQQEVTTLESAEDGARRRGASFLMETDKSSHAYKVPPSLTRSAFTTTGTGLEMKFAAMRASEKLELEGEEGIPSSLPQEVRALAVDTEPREDRAAPAPLSPSHAASLVNLLLKKRSMANRKKHALHTIARLLSPSVKTKVDDRRRERSAVKVQSAVRKMSAVVVGKKKRTAKVVDSVERHLRSRLDSDMQAEKDINWLFRQSTGDMEGALRGEGITGTGWDDAFATGQLDVQPSPGFDEFEVPDSIKFPTSQNDSFDWEDGGGSGRDSFVFSTLDDAAGGGKAGAAGERVSELTEFGSVEDGGGLGNFGNLKPAAQEESSHRTPESQQLYSVAERDDGSSEDEEDDEDEESSEEEQEAEEEEEKVAEEKEEEKGEEEGGEEEEEVEEEEGWHCPRCTLINHPNCATCVACEHPADGAAFGFGGANVPGAGQAQGLPRAPRGVTTMPDDEFLRKFKDRLMRGFVVMKHGRRGQPQWRVVFCDADARTLNWRPPTRRELEHTGVDADLEEEDLGEEESMAGGSASGGSYEGAGGGGRKKRSSSVMQGLKSGVMSLRGKRSILFEDIETVDTAASTDIMRDSLRSGLVGSGNTQFGHMLVSLVLKKGRTVGKKAYSRKDTLDLEVTSPALYKLLTRGLEMVLQEMGGGEGDGATTSSRRRRASATGSDFEIGRRRGGSGM</sequence>
<comment type="caution">
    <text evidence="8">The sequence shown here is derived from an EMBL/GenBank/DDBJ whole genome shotgun (WGS) entry which is preliminary data.</text>
</comment>
<feature type="region of interest" description="Disordered" evidence="6">
    <location>
        <begin position="1354"/>
        <end position="1381"/>
    </location>
</feature>
<evidence type="ECO:0000256" key="6">
    <source>
        <dbReference type="SAM" id="MobiDB-lite"/>
    </source>
</evidence>
<keyword evidence="1" id="KW-0479">Metal-binding</keyword>
<dbReference type="PANTHER" id="PTHR15288:SF0">
    <property type="entry name" value="UDENN DOMAIN-CONTAINING PROTEIN"/>
    <property type="match status" value="1"/>
</dbReference>
<dbReference type="Gene3D" id="3.40.50.11500">
    <property type="match status" value="1"/>
</dbReference>
<feature type="region of interest" description="Disordered" evidence="6">
    <location>
        <begin position="388"/>
        <end position="501"/>
    </location>
</feature>
<feature type="region of interest" description="Disordered" evidence="6">
    <location>
        <begin position="945"/>
        <end position="987"/>
    </location>
</feature>
<feature type="region of interest" description="Disordered" evidence="6">
    <location>
        <begin position="886"/>
        <end position="922"/>
    </location>
</feature>
<keyword evidence="3" id="KW-0862">Zinc</keyword>
<evidence type="ECO:0000256" key="4">
    <source>
        <dbReference type="PROSITE-ProRule" id="PRU00322"/>
    </source>
</evidence>
<feature type="coiled-coil region" evidence="5">
    <location>
        <begin position="776"/>
        <end position="803"/>
    </location>
</feature>
<dbReference type="Proteomes" id="UP001165060">
    <property type="component" value="Unassembled WGS sequence"/>
</dbReference>
<evidence type="ECO:0000313" key="8">
    <source>
        <dbReference type="EMBL" id="GMI30150.1"/>
    </source>
</evidence>